<dbReference type="AlphaFoldDB" id="A0A6B8RIE5"/>
<evidence type="ECO:0000313" key="5">
    <source>
        <dbReference type="Proteomes" id="UP000426246"/>
    </source>
</evidence>
<proteinExistence type="inferred from homology"/>
<evidence type="ECO:0000256" key="3">
    <source>
        <dbReference type="PIRNR" id="PIRNR033490"/>
    </source>
</evidence>
<keyword evidence="3" id="KW-0255">Endonuclease</keyword>
<dbReference type="InterPro" id="IPR003477">
    <property type="entry name" value="PemK-like"/>
</dbReference>
<dbReference type="GO" id="GO:0003677">
    <property type="term" value="F:DNA binding"/>
    <property type="evidence" value="ECO:0007669"/>
    <property type="project" value="InterPro"/>
</dbReference>
<evidence type="ECO:0000256" key="1">
    <source>
        <dbReference type="ARBA" id="ARBA00007521"/>
    </source>
</evidence>
<dbReference type="RefSeq" id="WP_155700320.1">
    <property type="nucleotide sequence ID" value="NZ_CP034235.1"/>
</dbReference>
<organism evidence="4 5">
    <name type="scientific">Paenibacillus psychroresistens</name>
    <dbReference type="NCBI Taxonomy" id="1778678"/>
    <lineage>
        <taxon>Bacteria</taxon>
        <taxon>Bacillati</taxon>
        <taxon>Bacillota</taxon>
        <taxon>Bacilli</taxon>
        <taxon>Bacillales</taxon>
        <taxon>Paenibacillaceae</taxon>
        <taxon>Paenibacillus</taxon>
    </lineage>
</organism>
<dbReference type="Gene3D" id="2.30.30.110">
    <property type="match status" value="1"/>
</dbReference>
<comment type="function">
    <text evidence="3">Toxic component of a type II toxin-antitoxin (TA) system.</text>
</comment>
<dbReference type="GO" id="GO:0016787">
    <property type="term" value="F:hydrolase activity"/>
    <property type="evidence" value="ECO:0007669"/>
    <property type="project" value="UniProtKB-KW"/>
</dbReference>
<dbReference type="KEGG" id="ppsc:EHS13_10600"/>
<dbReference type="Proteomes" id="UP000426246">
    <property type="component" value="Chromosome"/>
</dbReference>
<gene>
    <name evidence="4" type="ORF">EHS13_10600</name>
</gene>
<keyword evidence="3" id="KW-0540">Nuclease</keyword>
<keyword evidence="5" id="KW-1185">Reference proteome</keyword>
<dbReference type="PANTHER" id="PTHR33988">
    <property type="entry name" value="ENDORIBONUCLEASE MAZF-RELATED"/>
    <property type="match status" value="1"/>
</dbReference>
<dbReference type="GO" id="GO:0006402">
    <property type="term" value="P:mRNA catabolic process"/>
    <property type="evidence" value="ECO:0007669"/>
    <property type="project" value="TreeGrafter"/>
</dbReference>
<evidence type="ECO:0000256" key="2">
    <source>
        <dbReference type="ARBA" id="ARBA00022649"/>
    </source>
</evidence>
<name>A0A6B8RIE5_9BACL</name>
<dbReference type="PANTHER" id="PTHR33988:SF2">
    <property type="entry name" value="ENDORIBONUCLEASE MAZF"/>
    <property type="match status" value="1"/>
</dbReference>
<reference evidence="5" key="1">
    <citation type="submission" date="2018-11" db="EMBL/GenBank/DDBJ databases">
        <title>Complete genome sequence of Paenibacillus sp. ML311-T8.</title>
        <authorList>
            <person name="Nam Y.-D."/>
            <person name="Kang J."/>
            <person name="Chung W.-H."/>
            <person name="Park Y.S."/>
        </authorList>
    </citation>
    <scope>NUCLEOTIDE SEQUENCE [LARGE SCALE GENOMIC DNA]</scope>
    <source>
        <strain evidence="5">ML311-T8</strain>
    </source>
</reference>
<dbReference type="GO" id="GO:0016075">
    <property type="term" value="P:rRNA catabolic process"/>
    <property type="evidence" value="ECO:0007669"/>
    <property type="project" value="TreeGrafter"/>
</dbReference>
<keyword evidence="2" id="KW-1277">Toxin-antitoxin system</keyword>
<dbReference type="PIRSF" id="PIRSF033490">
    <property type="entry name" value="MazF"/>
    <property type="match status" value="1"/>
</dbReference>
<dbReference type="EC" id="3.1.-.-" evidence="3"/>
<dbReference type="GO" id="GO:0004521">
    <property type="term" value="F:RNA endonuclease activity"/>
    <property type="evidence" value="ECO:0007669"/>
    <property type="project" value="TreeGrafter"/>
</dbReference>
<dbReference type="EMBL" id="CP034235">
    <property type="protein sequence ID" value="QGQ95303.1"/>
    <property type="molecule type" value="Genomic_DNA"/>
</dbReference>
<dbReference type="SUPFAM" id="SSF50118">
    <property type="entry name" value="Cell growth inhibitor/plasmid maintenance toxic component"/>
    <property type="match status" value="1"/>
</dbReference>
<comment type="similarity">
    <text evidence="1 3">Belongs to the PemK/MazF family.</text>
</comment>
<keyword evidence="3" id="KW-0378">Hydrolase</keyword>
<dbReference type="Pfam" id="PF02452">
    <property type="entry name" value="PemK_toxin"/>
    <property type="match status" value="1"/>
</dbReference>
<dbReference type="InterPro" id="IPR011067">
    <property type="entry name" value="Plasmid_toxin/cell-grow_inhib"/>
</dbReference>
<evidence type="ECO:0000313" key="4">
    <source>
        <dbReference type="EMBL" id="QGQ95303.1"/>
    </source>
</evidence>
<accession>A0A6B8RIE5</accession>
<protein>
    <recommendedName>
        <fullName evidence="3">mRNA interferase</fullName>
        <ecNumber evidence="3">3.1.-.-</ecNumber>
    </recommendedName>
</protein>
<sequence>MVELQWGIYWVDLTPTKESEQSGTRPVIVISAEEVNISLPVVTVVALTSVKPGRKVYSIEVLLDATATGLSKDSIAMAHQIRSISKDRLIGRCGQIDSEEIKAKVRKAIKIFLDLE</sequence>
<dbReference type="OrthoDB" id="9808744at2"/>